<feature type="transmembrane region" description="Helical" evidence="6">
    <location>
        <begin position="312"/>
        <end position="339"/>
    </location>
</feature>
<keyword evidence="3 6" id="KW-0812">Transmembrane</keyword>
<feature type="transmembrane region" description="Helical" evidence="6">
    <location>
        <begin position="22"/>
        <end position="41"/>
    </location>
</feature>
<accession>A0ABW4RSR9</accession>
<organism evidence="9 10">
    <name type="scientific">Luteococcus peritonei</name>
    <dbReference type="NCBI Taxonomy" id="88874"/>
    <lineage>
        <taxon>Bacteria</taxon>
        <taxon>Bacillati</taxon>
        <taxon>Actinomycetota</taxon>
        <taxon>Actinomycetes</taxon>
        <taxon>Propionibacteriales</taxon>
        <taxon>Propionibacteriaceae</taxon>
        <taxon>Luteococcus</taxon>
    </lineage>
</organism>
<evidence type="ECO:0000256" key="5">
    <source>
        <dbReference type="ARBA" id="ARBA00023136"/>
    </source>
</evidence>
<proteinExistence type="predicted"/>
<evidence type="ECO:0000256" key="3">
    <source>
        <dbReference type="ARBA" id="ARBA00022692"/>
    </source>
</evidence>
<feature type="transmembrane region" description="Helical" evidence="6">
    <location>
        <begin position="270"/>
        <end position="291"/>
    </location>
</feature>
<protein>
    <submittedName>
        <fullName evidence="9">SLC13 family permease</fullName>
    </submittedName>
</protein>
<evidence type="ECO:0000256" key="6">
    <source>
        <dbReference type="SAM" id="Phobius"/>
    </source>
</evidence>
<dbReference type="RefSeq" id="WP_343872101.1">
    <property type="nucleotide sequence ID" value="NZ_BAAAIX010000005.1"/>
</dbReference>
<feature type="transmembrane region" description="Helical" evidence="6">
    <location>
        <begin position="395"/>
        <end position="417"/>
    </location>
</feature>
<dbReference type="InterPro" id="IPR009827">
    <property type="entry name" value="MatC_N"/>
</dbReference>
<comment type="caution">
    <text evidence="9">The sequence shown here is derived from an EMBL/GenBank/DDBJ whole genome shotgun (WGS) entry which is preliminary data.</text>
</comment>
<evidence type="ECO:0000259" key="7">
    <source>
        <dbReference type="Pfam" id="PF03600"/>
    </source>
</evidence>
<feature type="transmembrane region" description="Helical" evidence="6">
    <location>
        <begin position="351"/>
        <end position="374"/>
    </location>
</feature>
<feature type="transmembrane region" description="Helical" evidence="6">
    <location>
        <begin position="97"/>
        <end position="121"/>
    </location>
</feature>
<feature type="transmembrane region" description="Helical" evidence="6">
    <location>
        <begin position="231"/>
        <end position="264"/>
    </location>
</feature>
<evidence type="ECO:0000259" key="8">
    <source>
        <dbReference type="Pfam" id="PF07158"/>
    </source>
</evidence>
<name>A0ABW4RSR9_9ACTN</name>
<dbReference type="EMBL" id="JBHUFZ010000006">
    <property type="protein sequence ID" value="MFD1889085.1"/>
    <property type="molecule type" value="Genomic_DNA"/>
</dbReference>
<feature type="domain" description="Dicarboxylate carrier MatC N-terminal" evidence="8">
    <location>
        <begin position="4"/>
        <end position="150"/>
    </location>
</feature>
<dbReference type="Proteomes" id="UP001597326">
    <property type="component" value="Unassembled WGS sequence"/>
</dbReference>
<evidence type="ECO:0000256" key="1">
    <source>
        <dbReference type="ARBA" id="ARBA00004141"/>
    </source>
</evidence>
<keyword evidence="5 6" id="KW-0472">Membrane</keyword>
<evidence type="ECO:0000256" key="2">
    <source>
        <dbReference type="ARBA" id="ARBA00022448"/>
    </source>
</evidence>
<reference evidence="10" key="1">
    <citation type="journal article" date="2019" name="Int. J. Syst. Evol. Microbiol.">
        <title>The Global Catalogue of Microorganisms (GCM) 10K type strain sequencing project: providing services to taxonomists for standard genome sequencing and annotation.</title>
        <authorList>
            <consortium name="The Broad Institute Genomics Platform"/>
            <consortium name="The Broad Institute Genome Sequencing Center for Infectious Disease"/>
            <person name="Wu L."/>
            <person name="Ma J."/>
        </authorList>
    </citation>
    <scope>NUCLEOTIDE SEQUENCE [LARGE SCALE GENOMIC DNA]</scope>
    <source>
        <strain evidence="10">CAIM 431</strain>
    </source>
</reference>
<sequence>MPLTEIIPLLVLIGMFIVATKWPLNIGVMGFVASFFVGYFVLGMDDKEIFKEFPVSIVMTIIGVTYFFSMAQNNGTIDLIVRKCISAVRGKVSVMPWIFFVLASILTALGTFSPAAVALLAPAGMAFAHRSRFSPIAVGALIINGAHAGGFSPISVSGVLVHGIATKNGYNISSTKLFLASYAINLILSILTVVVLAAMRKLHETGPVEAADDDVLVDDGKGVTSMQWLTLALIGAIIVAAIGFKLPISLVSLTAGLVMAFFNIKEHKSFINGISWSTVLLVGGMVTYVSLLTHAGVIDTLANGAVKLGSPLLVALVLCYVIGVASAFASSTALLTAFIPLAVPLLASSNLSPIAVMAALSISATIVDVSPFSTDGALIVANARGEHSKTIYNRLMGYAGIVVITGPLLAWGLLVALRTI</sequence>
<feature type="transmembrane region" description="Helical" evidence="6">
    <location>
        <begin position="133"/>
        <end position="165"/>
    </location>
</feature>
<gene>
    <name evidence="9" type="ORF">ACFSCS_02655</name>
</gene>
<feature type="transmembrane region" description="Helical" evidence="6">
    <location>
        <begin position="177"/>
        <end position="199"/>
    </location>
</feature>
<dbReference type="InterPro" id="IPR004680">
    <property type="entry name" value="Cit_transptr-like_dom"/>
</dbReference>
<comment type="subcellular location">
    <subcellularLocation>
        <location evidence="1">Membrane</location>
        <topology evidence="1">Multi-pass membrane protein</topology>
    </subcellularLocation>
</comment>
<keyword evidence="2" id="KW-0813">Transport</keyword>
<keyword evidence="10" id="KW-1185">Reference proteome</keyword>
<feature type="transmembrane region" description="Helical" evidence="6">
    <location>
        <begin position="53"/>
        <end position="71"/>
    </location>
</feature>
<dbReference type="Pfam" id="PF03600">
    <property type="entry name" value="CitMHS"/>
    <property type="match status" value="1"/>
</dbReference>
<dbReference type="Pfam" id="PF07158">
    <property type="entry name" value="MatC_N"/>
    <property type="match status" value="1"/>
</dbReference>
<evidence type="ECO:0000256" key="4">
    <source>
        <dbReference type="ARBA" id="ARBA00022989"/>
    </source>
</evidence>
<keyword evidence="4 6" id="KW-1133">Transmembrane helix</keyword>
<evidence type="ECO:0000313" key="10">
    <source>
        <dbReference type="Proteomes" id="UP001597326"/>
    </source>
</evidence>
<feature type="domain" description="Citrate transporter-like" evidence="7">
    <location>
        <begin position="239"/>
        <end position="405"/>
    </location>
</feature>
<evidence type="ECO:0000313" key="9">
    <source>
        <dbReference type="EMBL" id="MFD1889085.1"/>
    </source>
</evidence>